<dbReference type="Gene3D" id="2.170.130.10">
    <property type="entry name" value="TonB-dependent receptor, plug domain"/>
    <property type="match status" value="1"/>
</dbReference>
<reference evidence="12" key="1">
    <citation type="submission" date="2023-07" db="EMBL/GenBank/DDBJ databases">
        <title>Two novel species in the genus Flavivirga.</title>
        <authorList>
            <person name="Kwon K."/>
        </authorList>
    </citation>
    <scope>NUCLEOTIDE SEQUENCE</scope>
    <source>
        <strain evidence="12">KCTC 52353</strain>
    </source>
</reference>
<evidence type="ECO:0000256" key="5">
    <source>
        <dbReference type="ARBA" id="ARBA00023077"/>
    </source>
</evidence>
<organism evidence="12 13">
    <name type="scientific">Flavivirga aquimarina</name>
    <dbReference type="NCBI Taxonomy" id="2027862"/>
    <lineage>
        <taxon>Bacteria</taxon>
        <taxon>Pseudomonadati</taxon>
        <taxon>Bacteroidota</taxon>
        <taxon>Flavobacteriia</taxon>
        <taxon>Flavobacteriales</taxon>
        <taxon>Flavobacteriaceae</taxon>
        <taxon>Flavivirga</taxon>
    </lineage>
</organism>
<dbReference type="NCBIfam" id="TIGR04057">
    <property type="entry name" value="SusC_RagA_signa"/>
    <property type="match status" value="1"/>
</dbReference>
<evidence type="ECO:0000256" key="1">
    <source>
        <dbReference type="ARBA" id="ARBA00004571"/>
    </source>
</evidence>
<keyword evidence="5 9" id="KW-0798">TonB box</keyword>
<keyword evidence="7 8" id="KW-0998">Cell outer membrane</keyword>
<keyword evidence="2 8" id="KW-0813">Transport</keyword>
<evidence type="ECO:0000256" key="9">
    <source>
        <dbReference type="RuleBase" id="RU003357"/>
    </source>
</evidence>
<comment type="subcellular location">
    <subcellularLocation>
        <location evidence="1 8">Cell outer membrane</location>
        <topology evidence="1 8">Multi-pass membrane protein</topology>
    </subcellularLocation>
</comment>
<dbReference type="Pfam" id="PF13715">
    <property type="entry name" value="CarbopepD_reg_2"/>
    <property type="match status" value="1"/>
</dbReference>
<dbReference type="InterPro" id="IPR012910">
    <property type="entry name" value="Plug_dom"/>
</dbReference>
<evidence type="ECO:0000313" key="13">
    <source>
        <dbReference type="Proteomes" id="UP001176883"/>
    </source>
</evidence>
<keyword evidence="6 8" id="KW-0472">Membrane</keyword>
<dbReference type="Pfam" id="PF07715">
    <property type="entry name" value="Plug"/>
    <property type="match status" value="1"/>
</dbReference>
<comment type="similarity">
    <text evidence="8 9">Belongs to the TonB-dependent receptor family.</text>
</comment>
<evidence type="ECO:0000256" key="7">
    <source>
        <dbReference type="ARBA" id="ARBA00023237"/>
    </source>
</evidence>
<protein>
    <submittedName>
        <fullName evidence="12">TonB-dependent receptor</fullName>
    </submittedName>
</protein>
<evidence type="ECO:0000256" key="8">
    <source>
        <dbReference type="PROSITE-ProRule" id="PRU01360"/>
    </source>
</evidence>
<gene>
    <name evidence="12" type="ORF">Q4Q35_02945</name>
</gene>
<evidence type="ECO:0000256" key="2">
    <source>
        <dbReference type="ARBA" id="ARBA00022448"/>
    </source>
</evidence>
<proteinExistence type="inferred from homology"/>
<keyword evidence="12" id="KW-0675">Receptor</keyword>
<dbReference type="Gene3D" id="2.60.40.1120">
    <property type="entry name" value="Carboxypeptidase-like, regulatory domain"/>
    <property type="match status" value="1"/>
</dbReference>
<dbReference type="InterPro" id="IPR037066">
    <property type="entry name" value="Plug_dom_sf"/>
</dbReference>
<dbReference type="Pfam" id="PF00593">
    <property type="entry name" value="TonB_dep_Rec_b-barrel"/>
    <property type="match status" value="1"/>
</dbReference>
<evidence type="ECO:0000259" key="10">
    <source>
        <dbReference type="Pfam" id="PF00593"/>
    </source>
</evidence>
<dbReference type="Gene3D" id="2.40.170.20">
    <property type="entry name" value="TonB-dependent receptor, beta-barrel domain"/>
    <property type="match status" value="1"/>
</dbReference>
<name>A0ABT8W6N8_9FLAO</name>
<keyword evidence="13" id="KW-1185">Reference proteome</keyword>
<evidence type="ECO:0000313" key="12">
    <source>
        <dbReference type="EMBL" id="MDO5968752.1"/>
    </source>
</evidence>
<dbReference type="Proteomes" id="UP001176883">
    <property type="component" value="Unassembled WGS sequence"/>
</dbReference>
<dbReference type="InterPro" id="IPR036942">
    <property type="entry name" value="Beta-barrel_TonB_sf"/>
</dbReference>
<dbReference type="EMBL" id="JAUOEK010000050">
    <property type="protein sequence ID" value="MDO5968752.1"/>
    <property type="molecule type" value="Genomic_DNA"/>
</dbReference>
<dbReference type="SUPFAM" id="SSF56935">
    <property type="entry name" value="Porins"/>
    <property type="match status" value="1"/>
</dbReference>
<dbReference type="PROSITE" id="PS52016">
    <property type="entry name" value="TONB_DEPENDENT_REC_3"/>
    <property type="match status" value="1"/>
</dbReference>
<keyword evidence="3 8" id="KW-1134">Transmembrane beta strand</keyword>
<dbReference type="NCBIfam" id="TIGR04056">
    <property type="entry name" value="OMP_RagA_SusC"/>
    <property type="match status" value="1"/>
</dbReference>
<accession>A0ABT8W6N8</accession>
<sequence>MKKVLKLGYYAYIPLKFDLKMKLTTLFLIVSLFQLQANESYAQKTKVTLTLENVSIESVLNKIESLTDFKFIYKSNEIDYQKIVSIKAKKERISIILKNIFDGSNTVFKVVDKQIILKKEPSQTPEKLTVNSSIETEIIQGITVSGTITDANNQPLPGANIIEKGTTNGTQTDFDGNFTIEVNNENATLIISFIGFTTQEVSVNGQSQLAITLKEDAAALDEVVVIGYGTVRKRDLTGSVSSVDTEETFAAPVSNLDQALQGRAAGVQVTTVNGAPGSGATIRIRGGNSITAGNEPLYVIDGFVGGGDLNTINPNDIESIEILKDASSTAIYGSRGANGVILITTKRGKKGKLSVNLKTSLGIQSLPRKVDVQNGAEFASFINTALADRFDLNNLPGEDTDWQEVLSRDAVISDHALSIAGGSEKTNYFVSFGALDQEGILKGSDFERYTLRTNIDNQLTKTTKLGVNLALTRTITNNSIGTSNLQAIIRADPLRPAFDEEGNFTIDNVGLDNLGPNLLADADLNTDETINNRILINTFFEAVIAKDFTWKSTLGGDFVFQKRDVFSPSSNPSNIQANLLASGSVNQLDGFVWINENTLNYNKIVGDHSFNALAGFTSQRGRTETNITNASQIPSDGVGLDALELAPQENVTINSSFTEFSLVSFLGRLNYNYKGKYLLTASFRRDGSSRLGTNNRYANFPSVALAWRVSDEPFLQNSSVISNLKLRTSYGLTGNQNVDAFSTLSSLNTEGTAILNQGLVVGAQQGTLANPDLKWETTEQFDFGLELGLFNNRLKTEIDVYYKKTDDLLLDAAVPGITGFASTLRNVGSLENKGIDVSITGVIINTEDFNWTSTLNISHFQNKVLDLGDVDFITTLELQSTPVSQLIEGEPVGTFVGAIYDGVDSATGEAIYRDLDGDGEFNPEFDTTVIGDANPDFFGGFTNTFRYKNFDMMTFFQFSSGNDIYNLDVFQVNGTQLNSYADLRAGVWSAANPDNATIPVIGSASLNRSNSLFLQDGSFLRFRTLQLGYSIPMAEKLGLNSFRVFATANNLFLVDSDDFLGFDPDTNSEGTNNVLRGIDELAYPQNRSFIMGIEVSF</sequence>
<dbReference type="InterPro" id="IPR023997">
    <property type="entry name" value="TonB-dep_OMP_SusC/RagA_CS"/>
</dbReference>
<evidence type="ECO:0000256" key="6">
    <source>
        <dbReference type="ARBA" id="ARBA00023136"/>
    </source>
</evidence>
<dbReference type="InterPro" id="IPR039426">
    <property type="entry name" value="TonB-dep_rcpt-like"/>
</dbReference>
<feature type="domain" description="TonB-dependent receptor plug" evidence="11">
    <location>
        <begin position="233"/>
        <end position="340"/>
    </location>
</feature>
<keyword evidence="4 8" id="KW-0812">Transmembrane</keyword>
<comment type="caution">
    <text evidence="12">The sequence shown here is derived from an EMBL/GenBank/DDBJ whole genome shotgun (WGS) entry which is preliminary data.</text>
</comment>
<dbReference type="InterPro" id="IPR000531">
    <property type="entry name" value="Beta-barrel_TonB"/>
</dbReference>
<dbReference type="SUPFAM" id="SSF49464">
    <property type="entry name" value="Carboxypeptidase regulatory domain-like"/>
    <property type="match status" value="1"/>
</dbReference>
<evidence type="ECO:0000259" key="11">
    <source>
        <dbReference type="Pfam" id="PF07715"/>
    </source>
</evidence>
<evidence type="ECO:0000256" key="3">
    <source>
        <dbReference type="ARBA" id="ARBA00022452"/>
    </source>
</evidence>
<feature type="domain" description="TonB-dependent receptor-like beta-barrel" evidence="10">
    <location>
        <begin position="528"/>
        <end position="1051"/>
    </location>
</feature>
<evidence type="ECO:0000256" key="4">
    <source>
        <dbReference type="ARBA" id="ARBA00022692"/>
    </source>
</evidence>
<dbReference type="InterPro" id="IPR023996">
    <property type="entry name" value="TonB-dep_OMP_SusC/RagA"/>
</dbReference>
<dbReference type="InterPro" id="IPR008969">
    <property type="entry name" value="CarboxyPept-like_regulatory"/>
</dbReference>
<dbReference type="RefSeq" id="WP_303276430.1">
    <property type="nucleotide sequence ID" value="NZ_JAUOEK010000050.1"/>
</dbReference>